<keyword evidence="1" id="KW-0067">ATP-binding</keyword>
<dbReference type="InterPro" id="IPR036890">
    <property type="entry name" value="HATPase_C_sf"/>
</dbReference>
<dbReference type="RefSeq" id="WP_311633605.1">
    <property type="nucleotide sequence ID" value="NZ_JAVREN010000090.1"/>
</dbReference>
<dbReference type="EMBL" id="JAVREN010000090">
    <property type="protein sequence ID" value="MDT0310639.1"/>
    <property type="molecule type" value="Genomic_DNA"/>
</dbReference>
<keyword evidence="2" id="KW-1185">Reference proteome</keyword>
<comment type="caution">
    <text evidence="1">The sequence shown here is derived from an EMBL/GenBank/DDBJ whole genome shotgun (WGS) entry which is preliminary data.</text>
</comment>
<dbReference type="PANTHER" id="PTHR35526">
    <property type="entry name" value="ANTI-SIGMA-F FACTOR RSBW-RELATED"/>
    <property type="match status" value="1"/>
</dbReference>
<proteinExistence type="predicted"/>
<sequence>MADVTGGFLLLPLRGRCGPVLPVGAVGGQEPGERFGEVSAADLAVDDPEAIEDRLIQLPSHLGRGAGIQLVGIGAEQQRLLHHAQQRVTLDLCPLDAVARAVQLPCDAFLFLLEQVEDAELVVSELVSNAVVATGLPDPDVKLHEIQGEHPIAVQLRVVDSRLYIEVWERSTTAPVKKDANDEAGHGRSLLLVEAVTRRWGVARPPAGGKVVWAELVIGTPPIPRDSPSTGPDLQRRVPQATRLPRGEVLEMASVALLERVLEGLGRV</sequence>
<protein>
    <submittedName>
        <fullName evidence="1">ATP-binding protein</fullName>
    </submittedName>
</protein>
<dbReference type="Gene3D" id="3.30.565.10">
    <property type="entry name" value="Histidine kinase-like ATPase, C-terminal domain"/>
    <property type="match status" value="1"/>
</dbReference>
<name>A0ABU2LGC5_9ACTN</name>
<dbReference type="CDD" id="cd16936">
    <property type="entry name" value="HATPase_RsbW-like"/>
    <property type="match status" value="1"/>
</dbReference>
<dbReference type="GO" id="GO:0005524">
    <property type="term" value="F:ATP binding"/>
    <property type="evidence" value="ECO:0007669"/>
    <property type="project" value="UniProtKB-KW"/>
</dbReference>
<accession>A0ABU2LGC5</accession>
<keyword evidence="1" id="KW-0547">Nucleotide-binding</keyword>
<evidence type="ECO:0000313" key="2">
    <source>
        <dbReference type="Proteomes" id="UP001183388"/>
    </source>
</evidence>
<evidence type="ECO:0000313" key="1">
    <source>
        <dbReference type="EMBL" id="MDT0310639.1"/>
    </source>
</evidence>
<dbReference type="InterPro" id="IPR050267">
    <property type="entry name" value="Anti-sigma-factor_SerPK"/>
</dbReference>
<reference evidence="2" key="1">
    <citation type="submission" date="2023-07" db="EMBL/GenBank/DDBJ databases">
        <title>30 novel species of actinomycetes from the DSMZ collection.</title>
        <authorList>
            <person name="Nouioui I."/>
        </authorList>
    </citation>
    <scope>NUCLEOTIDE SEQUENCE [LARGE SCALE GENOMIC DNA]</scope>
    <source>
        <strain evidence="2">DSM 44917</strain>
    </source>
</reference>
<dbReference type="Proteomes" id="UP001183388">
    <property type="component" value="Unassembled WGS sequence"/>
</dbReference>
<organism evidence="1 2">
    <name type="scientific">Streptomyces boetiae</name>
    <dbReference type="NCBI Taxonomy" id="3075541"/>
    <lineage>
        <taxon>Bacteria</taxon>
        <taxon>Bacillati</taxon>
        <taxon>Actinomycetota</taxon>
        <taxon>Actinomycetes</taxon>
        <taxon>Kitasatosporales</taxon>
        <taxon>Streptomycetaceae</taxon>
        <taxon>Streptomyces</taxon>
    </lineage>
</organism>
<dbReference type="PANTHER" id="PTHR35526:SF3">
    <property type="entry name" value="ANTI-SIGMA-F FACTOR RSBW"/>
    <property type="match status" value="1"/>
</dbReference>
<gene>
    <name evidence="1" type="ORF">RM780_27385</name>
</gene>